<dbReference type="RefSeq" id="XP_018064177.1">
    <property type="nucleotide sequence ID" value="XM_018211170.1"/>
</dbReference>
<dbReference type="Gene3D" id="1.10.405.20">
    <property type="match status" value="1"/>
</dbReference>
<accession>A0A132BBL9</accession>
<dbReference type="Gene3D" id="3.50.50.60">
    <property type="entry name" value="FAD/NAD(P)-binding domain"/>
    <property type="match status" value="1"/>
</dbReference>
<dbReference type="PANTHER" id="PTHR42923:SF17">
    <property type="entry name" value="AMINE OXIDASE DOMAIN-CONTAINING PROTEIN"/>
    <property type="match status" value="1"/>
</dbReference>
<dbReference type="OrthoDB" id="5977668at2759"/>
<dbReference type="AlphaFoldDB" id="A0A132BBL9"/>
<evidence type="ECO:0000313" key="4">
    <source>
        <dbReference type="Proteomes" id="UP000070700"/>
    </source>
</evidence>
<keyword evidence="1" id="KW-0472">Membrane</keyword>
<dbReference type="Gene3D" id="3.30.70.1990">
    <property type="match status" value="1"/>
</dbReference>
<dbReference type="GeneID" id="28820896"/>
<dbReference type="PANTHER" id="PTHR42923">
    <property type="entry name" value="PROTOPORPHYRINOGEN OXIDASE"/>
    <property type="match status" value="1"/>
</dbReference>
<dbReference type="FunFam" id="1.10.405.20:FF:000001">
    <property type="entry name" value="Amine oxidase"/>
    <property type="match status" value="1"/>
</dbReference>
<sequence>MNNPIEPSVSKKVAVIGSGCSGIAALWALKGTNHDVYLYEADGRLGGHTNTVQWKAGKYSVDVDTGFIVLNTATYPNFINFLKHLNITTEPTSMALGVSRDYGSFEWAGKSLASVFCQTKNLFSLKMWRMLFDIVRFNQFALDVLINADIDAGNGGTETIGEYLDKHGYSHAFRDGYLIPITAAVWSTSPDKCIHQFPTLTLIRFLWNHHNLSTISAQPEWLTLKDGSRSYIDAVMKDFPSDHVFLNSPVQRVENNASGRVVLYLEDGRTDTFNHVILATHGGQALSILGSSAKDEERSILSCFKTSQNEVLLHSDLTHMPQRRNAWCSWNYMTLSPKSEAYTDTVSLTYNMNILQHIPENKFGHILVTLNPLHRPDPALTQGRYLYSHPLYTSKAVRAQKQLPCIQNVRGISYAGAWTNYGFHEDGFSSGLRVAQDHLGVRLPFDLVDSTFSRGKKPELGIVDYLLRFVIILVQVLVVQTLELLAGVKRRPEGKQMLEGVKQR</sequence>
<dbReference type="Pfam" id="PF01593">
    <property type="entry name" value="Amino_oxidase"/>
    <property type="match status" value="1"/>
</dbReference>
<dbReference type="InterPro" id="IPR050464">
    <property type="entry name" value="Zeta_carotene_desat/Oxidored"/>
</dbReference>
<dbReference type="STRING" id="149040.A0A132BBL9"/>
<dbReference type="InParanoid" id="A0A132BBL9"/>
<evidence type="ECO:0000256" key="1">
    <source>
        <dbReference type="SAM" id="Phobius"/>
    </source>
</evidence>
<dbReference type="InterPro" id="IPR002937">
    <property type="entry name" value="Amino_oxidase"/>
</dbReference>
<reference evidence="3 4" key="1">
    <citation type="submission" date="2015-10" db="EMBL/GenBank/DDBJ databases">
        <title>Full genome of DAOMC 229536 Phialocephala scopiformis, a fungal endophyte of spruce producing the potent anti-insectan compound rugulosin.</title>
        <authorList>
            <consortium name="DOE Joint Genome Institute"/>
            <person name="Walker A.K."/>
            <person name="Frasz S.L."/>
            <person name="Seifert K.A."/>
            <person name="Miller J.D."/>
            <person name="Mondo S.J."/>
            <person name="Labutti K."/>
            <person name="Lipzen A."/>
            <person name="Dockter R."/>
            <person name="Kennedy M."/>
            <person name="Grigoriev I.V."/>
            <person name="Spatafora J.W."/>
        </authorList>
    </citation>
    <scope>NUCLEOTIDE SEQUENCE [LARGE SCALE GENOMIC DNA]</scope>
    <source>
        <strain evidence="3 4">CBS 120377</strain>
    </source>
</reference>
<keyword evidence="1" id="KW-0812">Transmembrane</keyword>
<feature type="transmembrane region" description="Helical" evidence="1">
    <location>
        <begin position="465"/>
        <end position="488"/>
    </location>
</feature>
<organism evidence="3 4">
    <name type="scientific">Mollisia scopiformis</name>
    <name type="common">Conifer needle endophyte fungus</name>
    <name type="synonym">Phialocephala scopiformis</name>
    <dbReference type="NCBI Taxonomy" id="149040"/>
    <lineage>
        <taxon>Eukaryota</taxon>
        <taxon>Fungi</taxon>
        <taxon>Dikarya</taxon>
        <taxon>Ascomycota</taxon>
        <taxon>Pezizomycotina</taxon>
        <taxon>Leotiomycetes</taxon>
        <taxon>Helotiales</taxon>
        <taxon>Mollisiaceae</taxon>
        <taxon>Mollisia</taxon>
    </lineage>
</organism>
<keyword evidence="1" id="KW-1133">Transmembrane helix</keyword>
<dbReference type="SUPFAM" id="SSF51905">
    <property type="entry name" value="FAD/NAD(P)-binding domain"/>
    <property type="match status" value="1"/>
</dbReference>
<name>A0A132BBL9_MOLSC</name>
<gene>
    <name evidence="3" type="ORF">LY89DRAFT_628120</name>
</gene>
<evidence type="ECO:0000259" key="2">
    <source>
        <dbReference type="Pfam" id="PF01593"/>
    </source>
</evidence>
<protein>
    <submittedName>
        <fullName evidence="3">NAD/FAD-binding-like protein</fullName>
    </submittedName>
</protein>
<keyword evidence="4" id="KW-1185">Reference proteome</keyword>
<dbReference type="EMBL" id="KQ947431">
    <property type="protein sequence ID" value="KUJ09822.1"/>
    <property type="molecule type" value="Genomic_DNA"/>
</dbReference>
<dbReference type="Proteomes" id="UP000070700">
    <property type="component" value="Unassembled WGS sequence"/>
</dbReference>
<feature type="domain" description="Amine oxidase" evidence="2">
    <location>
        <begin position="21"/>
        <end position="286"/>
    </location>
</feature>
<evidence type="ECO:0000313" key="3">
    <source>
        <dbReference type="EMBL" id="KUJ09822.1"/>
    </source>
</evidence>
<dbReference type="KEGG" id="psco:LY89DRAFT_628120"/>
<dbReference type="GO" id="GO:0016491">
    <property type="term" value="F:oxidoreductase activity"/>
    <property type="evidence" value="ECO:0007669"/>
    <property type="project" value="InterPro"/>
</dbReference>
<proteinExistence type="predicted"/>
<dbReference type="InterPro" id="IPR036188">
    <property type="entry name" value="FAD/NAD-bd_sf"/>
</dbReference>